<organism evidence="1">
    <name type="scientific">Phaffia rhodozyma</name>
    <name type="common">Yeast</name>
    <name type="synonym">Xanthophyllomyces dendrorhous</name>
    <dbReference type="NCBI Taxonomy" id="264483"/>
    <lineage>
        <taxon>Eukaryota</taxon>
        <taxon>Fungi</taxon>
        <taxon>Dikarya</taxon>
        <taxon>Basidiomycota</taxon>
        <taxon>Agaricomycotina</taxon>
        <taxon>Tremellomycetes</taxon>
        <taxon>Cystofilobasidiales</taxon>
        <taxon>Mrakiaceae</taxon>
        <taxon>Phaffia</taxon>
    </lineage>
</organism>
<dbReference type="AlphaFoldDB" id="A0A0F7STJ0"/>
<name>A0A0F7STJ0_PHARH</name>
<reference evidence="1" key="1">
    <citation type="submission" date="2014-08" db="EMBL/GenBank/DDBJ databases">
        <authorList>
            <person name="Sharma Rahul"/>
            <person name="Thines Marco"/>
        </authorList>
    </citation>
    <scope>NUCLEOTIDE SEQUENCE</scope>
</reference>
<accession>A0A0F7STJ0</accession>
<sequence>MRLSLNTLSRLSVSSRSNIVQASRPRFVSRAVLPSIRPIIGFNSNLNTGSIRSYASESEPSNKQLLDQLTSKTDVMDQLMADQQAVELFQKMSTYVETQGYTTANPPGKLAMMKFVMDPEFRNLMSEMKSVVERLNISAEASSFICDLQMMQKIGMDMIKGFKK</sequence>
<protein>
    <submittedName>
        <fullName evidence="1">Uncharacterized protein</fullName>
    </submittedName>
</protein>
<proteinExistence type="predicted"/>
<dbReference type="EMBL" id="LN483157">
    <property type="protein sequence ID" value="CED83885.1"/>
    <property type="molecule type" value="Genomic_DNA"/>
</dbReference>
<evidence type="ECO:0000313" key="1">
    <source>
        <dbReference type="EMBL" id="CED83885.1"/>
    </source>
</evidence>